<comment type="cofactor">
    <cofactor evidence="1">
        <name>Mg(2+)</name>
        <dbReference type="ChEBI" id="CHEBI:18420"/>
    </cofactor>
</comment>
<evidence type="ECO:0000313" key="8">
    <source>
        <dbReference type="Proteomes" id="UP000066480"/>
    </source>
</evidence>
<dbReference type="InterPro" id="IPR020084">
    <property type="entry name" value="NUDIX_hydrolase_CS"/>
</dbReference>
<dbReference type="PANTHER" id="PTHR43046">
    <property type="entry name" value="GDP-MANNOSE MANNOSYL HYDROLASE"/>
    <property type="match status" value="1"/>
</dbReference>
<sequence>MRSTVRVLLVDDQDRVLLFQDSDPGIDKTWWILPGGGIDPGESELDAVVREIDEETGLALGRAAVLGPLARRHVVHGYSDQVVDQDDAFYVARVATFEVSTVGFTPEEQVTIQQHRWWSRADVLAATDEIWPANLMDLWDLVGVTKAWPVVLDQVEESSVPASLGHHGAVQDR</sequence>
<evidence type="ECO:0000256" key="4">
    <source>
        <dbReference type="ARBA" id="ARBA00022842"/>
    </source>
</evidence>
<evidence type="ECO:0000259" key="6">
    <source>
        <dbReference type="PROSITE" id="PS51462"/>
    </source>
</evidence>
<dbReference type="InterPro" id="IPR020476">
    <property type="entry name" value="Nudix_hydrolase"/>
</dbReference>
<organism evidence="7 8">
    <name type="scientific">Luteipulveratus mongoliensis</name>
    <dbReference type="NCBI Taxonomy" id="571913"/>
    <lineage>
        <taxon>Bacteria</taxon>
        <taxon>Bacillati</taxon>
        <taxon>Actinomycetota</taxon>
        <taxon>Actinomycetes</taxon>
        <taxon>Micrococcales</taxon>
        <taxon>Dermacoccaceae</taxon>
        <taxon>Luteipulveratus</taxon>
    </lineage>
</organism>
<protein>
    <submittedName>
        <fullName evidence="7">NUDIX hydrolase</fullName>
    </submittedName>
</protein>
<dbReference type="EMBL" id="CP011112">
    <property type="protein sequence ID" value="AKU19120.1"/>
    <property type="molecule type" value="Genomic_DNA"/>
</dbReference>
<name>A0A0K1JRD0_9MICO</name>
<reference evidence="7 8" key="1">
    <citation type="submission" date="2015-03" db="EMBL/GenBank/DDBJ databases">
        <title>Luteipulveratus halotolerans sp. nov., a novel actinobacterium (Dermacoccaceae) from Sarawak, Malaysia.</title>
        <authorList>
            <person name="Juboi H."/>
            <person name="Basik A."/>
            <person name="Shamsul S.S."/>
            <person name="Arnold P."/>
            <person name="Schmitt E.K."/>
            <person name="Sanglier J.-J."/>
            <person name="Yeo T."/>
        </authorList>
    </citation>
    <scope>NUCLEOTIDE SEQUENCE [LARGE SCALE GENOMIC DNA]</scope>
    <source>
        <strain evidence="7 8">MN07-A0370</strain>
    </source>
</reference>
<dbReference type="InterPro" id="IPR015797">
    <property type="entry name" value="NUDIX_hydrolase-like_dom_sf"/>
</dbReference>
<dbReference type="PRINTS" id="PR00502">
    <property type="entry name" value="NUDIXFAMILY"/>
</dbReference>
<accession>A0A0K1JRD0</accession>
<dbReference type="GO" id="GO:0016787">
    <property type="term" value="F:hydrolase activity"/>
    <property type="evidence" value="ECO:0007669"/>
    <property type="project" value="UniProtKB-KW"/>
</dbReference>
<evidence type="ECO:0000256" key="2">
    <source>
        <dbReference type="ARBA" id="ARBA00005582"/>
    </source>
</evidence>
<evidence type="ECO:0000256" key="3">
    <source>
        <dbReference type="ARBA" id="ARBA00022801"/>
    </source>
</evidence>
<evidence type="ECO:0000256" key="5">
    <source>
        <dbReference type="RuleBase" id="RU003476"/>
    </source>
</evidence>
<dbReference type="KEGG" id="lmoi:VV02_19570"/>
<dbReference type="PROSITE" id="PS51462">
    <property type="entry name" value="NUDIX"/>
    <property type="match status" value="1"/>
</dbReference>
<gene>
    <name evidence="7" type="ORF">VV02_19570</name>
</gene>
<dbReference type="Proteomes" id="UP000066480">
    <property type="component" value="Chromosome"/>
</dbReference>
<dbReference type="AlphaFoldDB" id="A0A0K1JRD0"/>
<feature type="domain" description="Nudix hydrolase" evidence="6">
    <location>
        <begin position="1"/>
        <end position="140"/>
    </location>
</feature>
<keyword evidence="4" id="KW-0460">Magnesium</keyword>
<keyword evidence="8" id="KW-1185">Reference proteome</keyword>
<dbReference type="PANTHER" id="PTHR43046:SF12">
    <property type="entry name" value="GDP-MANNOSE MANNOSYL HYDROLASE"/>
    <property type="match status" value="1"/>
</dbReference>
<dbReference type="InterPro" id="IPR000086">
    <property type="entry name" value="NUDIX_hydrolase_dom"/>
</dbReference>
<proteinExistence type="inferred from homology"/>
<comment type="similarity">
    <text evidence="2 5">Belongs to the Nudix hydrolase family.</text>
</comment>
<evidence type="ECO:0000256" key="1">
    <source>
        <dbReference type="ARBA" id="ARBA00001946"/>
    </source>
</evidence>
<dbReference type="PROSITE" id="PS00893">
    <property type="entry name" value="NUDIX_BOX"/>
    <property type="match status" value="1"/>
</dbReference>
<evidence type="ECO:0000313" key="7">
    <source>
        <dbReference type="EMBL" id="AKU19120.1"/>
    </source>
</evidence>
<keyword evidence="3 5" id="KW-0378">Hydrolase</keyword>
<dbReference type="SUPFAM" id="SSF55811">
    <property type="entry name" value="Nudix"/>
    <property type="match status" value="1"/>
</dbReference>
<dbReference type="CDD" id="cd04685">
    <property type="entry name" value="NUDIX_Hydrolase"/>
    <property type="match status" value="1"/>
</dbReference>
<dbReference type="Gene3D" id="3.90.79.10">
    <property type="entry name" value="Nucleoside Triphosphate Pyrophosphohydrolase"/>
    <property type="match status" value="1"/>
</dbReference>
<dbReference type="STRING" id="571913.VV02_19570"/>
<dbReference type="Pfam" id="PF00293">
    <property type="entry name" value="NUDIX"/>
    <property type="match status" value="1"/>
</dbReference>